<dbReference type="Gene3D" id="3.40.50.2300">
    <property type="match status" value="1"/>
</dbReference>
<evidence type="ECO:0000313" key="5">
    <source>
        <dbReference type="Proteomes" id="UP000199421"/>
    </source>
</evidence>
<dbReference type="InterPro" id="IPR011006">
    <property type="entry name" value="CheY-like_superfamily"/>
</dbReference>
<dbReference type="InterPro" id="IPR007492">
    <property type="entry name" value="LytTR_DNA-bd_dom"/>
</dbReference>
<keyword evidence="1" id="KW-0597">Phosphoprotein</keyword>
<dbReference type="PANTHER" id="PTHR37299:SF1">
    <property type="entry name" value="STAGE 0 SPORULATION PROTEIN A HOMOLOG"/>
    <property type="match status" value="1"/>
</dbReference>
<dbReference type="Pfam" id="PF00072">
    <property type="entry name" value="Response_reg"/>
    <property type="match status" value="1"/>
</dbReference>
<dbReference type="STRING" id="407022.SAMN05661044_05261"/>
<dbReference type="Pfam" id="PF04397">
    <property type="entry name" value="LytTR"/>
    <property type="match status" value="1"/>
</dbReference>
<evidence type="ECO:0000313" key="4">
    <source>
        <dbReference type="EMBL" id="SEM46334.1"/>
    </source>
</evidence>
<evidence type="ECO:0000256" key="1">
    <source>
        <dbReference type="PROSITE-ProRule" id="PRU00169"/>
    </source>
</evidence>
<feature type="domain" description="HTH LytTR-type" evidence="3">
    <location>
        <begin position="145"/>
        <end position="249"/>
    </location>
</feature>
<dbReference type="GO" id="GO:0000156">
    <property type="term" value="F:phosphorelay response regulator activity"/>
    <property type="evidence" value="ECO:0007669"/>
    <property type="project" value="InterPro"/>
</dbReference>
<dbReference type="InterPro" id="IPR001789">
    <property type="entry name" value="Sig_transdc_resp-reg_receiver"/>
</dbReference>
<proteinExistence type="predicted"/>
<dbReference type="PROSITE" id="PS50930">
    <property type="entry name" value="HTH_LYTTR"/>
    <property type="match status" value="1"/>
</dbReference>
<name>A0A1H7YKG5_OLID1</name>
<dbReference type="SMART" id="SM00448">
    <property type="entry name" value="REC"/>
    <property type="match status" value="1"/>
</dbReference>
<dbReference type="EMBL" id="FOAF01000013">
    <property type="protein sequence ID" value="SEM46334.1"/>
    <property type="molecule type" value="Genomic_DNA"/>
</dbReference>
<protein>
    <submittedName>
        <fullName evidence="4">Two component transcriptional regulator, LytTR family</fullName>
    </submittedName>
</protein>
<dbReference type="AlphaFoldDB" id="A0A1H7YKG5"/>
<dbReference type="OrthoDB" id="9787344at2"/>
<dbReference type="PROSITE" id="PS50110">
    <property type="entry name" value="RESPONSE_REGULATORY"/>
    <property type="match status" value="1"/>
</dbReference>
<evidence type="ECO:0000259" key="2">
    <source>
        <dbReference type="PROSITE" id="PS50110"/>
    </source>
</evidence>
<feature type="modified residue" description="4-aspartylphosphate" evidence="1">
    <location>
        <position position="54"/>
    </location>
</feature>
<evidence type="ECO:0000259" key="3">
    <source>
        <dbReference type="PROSITE" id="PS50930"/>
    </source>
</evidence>
<dbReference type="Proteomes" id="UP000199421">
    <property type="component" value="Unassembled WGS sequence"/>
</dbReference>
<sequence length="249" mass="28627">MIKVVLIDDEPLARSIISDYLAEYKEITIVEECNDGFEGAKAVMQHQPDLIFLDVQMPKISGFEMLELLDQQPAVIFTTAFDEYAIRAFEKHAIDYLLKPINKTRFDKAVAKFLEHRELKNKTENDQTKKTLEDVNISYSPLERVVVKTGSKINVIPTEAIICLEADDDYVRLHTADGMFLKNRTMSFFEKELDANTFVRIHRSYIIRVDSIVRLEPFEKDSHVAILTNNLRVNVSKAGYARLKQILGL</sequence>
<feature type="domain" description="Response regulatory" evidence="2">
    <location>
        <begin position="3"/>
        <end position="114"/>
    </location>
</feature>
<reference evidence="5" key="1">
    <citation type="submission" date="2016-10" db="EMBL/GenBank/DDBJ databases">
        <authorList>
            <person name="Varghese N."/>
            <person name="Submissions S."/>
        </authorList>
    </citation>
    <scope>NUCLEOTIDE SEQUENCE [LARGE SCALE GENOMIC DNA]</scope>
    <source>
        <strain evidence="5">DSM 18733</strain>
    </source>
</reference>
<dbReference type="SMART" id="SM00850">
    <property type="entry name" value="LytTR"/>
    <property type="match status" value="1"/>
</dbReference>
<keyword evidence="5" id="KW-1185">Reference proteome</keyword>
<dbReference type="InterPro" id="IPR046947">
    <property type="entry name" value="LytR-like"/>
</dbReference>
<accession>A0A1H7YKG5</accession>
<dbReference type="RefSeq" id="WP_093332019.1">
    <property type="nucleotide sequence ID" value="NZ_FOAF01000013.1"/>
</dbReference>
<dbReference type="Gene3D" id="2.40.50.1020">
    <property type="entry name" value="LytTr DNA-binding domain"/>
    <property type="match status" value="1"/>
</dbReference>
<gene>
    <name evidence="4" type="ORF">SAMN05661044_05261</name>
</gene>
<dbReference type="PANTHER" id="PTHR37299">
    <property type="entry name" value="TRANSCRIPTIONAL REGULATOR-RELATED"/>
    <property type="match status" value="1"/>
</dbReference>
<dbReference type="SUPFAM" id="SSF52172">
    <property type="entry name" value="CheY-like"/>
    <property type="match status" value="1"/>
</dbReference>
<dbReference type="GO" id="GO:0003677">
    <property type="term" value="F:DNA binding"/>
    <property type="evidence" value="ECO:0007669"/>
    <property type="project" value="InterPro"/>
</dbReference>
<dbReference type="FunFam" id="3.40.50.2300:FF:000051">
    <property type="entry name" value="Two-component response regulator yehT"/>
    <property type="match status" value="1"/>
</dbReference>
<organism evidence="4 5">
    <name type="scientific">Olivibacter domesticus</name>
    <name type="common">Pseudosphingobacterium domesticum</name>
    <dbReference type="NCBI Taxonomy" id="407022"/>
    <lineage>
        <taxon>Bacteria</taxon>
        <taxon>Pseudomonadati</taxon>
        <taxon>Bacteroidota</taxon>
        <taxon>Sphingobacteriia</taxon>
        <taxon>Sphingobacteriales</taxon>
        <taxon>Sphingobacteriaceae</taxon>
        <taxon>Olivibacter</taxon>
    </lineage>
</organism>